<sequence length="151" mass="17346">MKKELKNEENYTENNISHISSPIPNSTTNVFLPRSGCYNSGIFMGSLRSQGSRSEIFKLKEKRDRERGKDVNLLFRSPLHTASSSGGNGKAIHHFPTQTFISPLREHRLLSLLPNFNIFYSFTPTRSLFLSFLPFLCIQRVSDRRSHSQVR</sequence>
<evidence type="ECO:0000313" key="1">
    <source>
        <dbReference type="EMBL" id="TYH12228.1"/>
    </source>
</evidence>
<dbReference type="Proteomes" id="UP000323506">
    <property type="component" value="Chromosome A06"/>
</dbReference>
<name>A0A5D2G3S8_GOSDA</name>
<gene>
    <name evidence="1" type="ORF">ES288_A06G050300v1</name>
</gene>
<dbReference type="AlphaFoldDB" id="A0A5D2G3S8"/>
<accession>A0A5D2G3S8</accession>
<reference evidence="1 2" key="1">
    <citation type="submission" date="2019-06" db="EMBL/GenBank/DDBJ databases">
        <title>WGS assembly of Gossypium darwinii.</title>
        <authorList>
            <person name="Chen Z.J."/>
            <person name="Sreedasyam A."/>
            <person name="Ando A."/>
            <person name="Song Q."/>
            <person name="De L."/>
            <person name="Hulse-Kemp A."/>
            <person name="Ding M."/>
            <person name="Ye W."/>
            <person name="Kirkbride R."/>
            <person name="Jenkins J."/>
            <person name="Plott C."/>
            <person name="Lovell J."/>
            <person name="Lin Y.-M."/>
            <person name="Vaughn R."/>
            <person name="Liu B."/>
            <person name="Li W."/>
            <person name="Simpson S."/>
            <person name="Scheffler B."/>
            <person name="Saski C."/>
            <person name="Grover C."/>
            <person name="Hu G."/>
            <person name="Conover J."/>
            <person name="Carlson J."/>
            <person name="Shu S."/>
            <person name="Boston L."/>
            <person name="Williams M."/>
            <person name="Peterson D."/>
            <person name="Mcgee K."/>
            <person name="Jones D."/>
            <person name="Wendel J."/>
            <person name="Stelly D."/>
            <person name="Grimwood J."/>
            <person name="Schmutz J."/>
        </authorList>
    </citation>
    <scope>NUCLEOTIDE SEQUENCE [LARGE SCALE GENOMIC DNA]</scope>
    <source>
        <strain evidence="1">1808015.09</strain>
    </source>
</reference>
<keyword evidence="2" id="KW-1185">Reference proteome</keyword>
<proteinExistence type="predicted"/>
<protein>
    <submittedName>
        <fullName evidence="1">Uncharacterized protein</fullName>
    </submittedName>
</protein>
<dbReference type="EMBL" id="CM017693">
    <property type="protein sequence ID" value="TYH12228.1"/>
    <property type="molecule type" value="Genomic_DNA"/>
</dbReference>
<organism evidence="1 2">
    <name type="scientific">Gossypium darwinii</name>
    <name type="common">Darwin's cotton</name>
    <name type="synonym">Gossypium barbadense var. darwinii</name>
    <dbReference type="NCBI Taxonomy" id="34276"/>
    <lineage>
        <taxon>Eukaryota</taxon>
        <taxon>Viridiplantae</taxon>
        <taxon>Streptophyta</taxon>
        <taxon>Embryophyta</taxon>
        <taxon>Tracheophyta</taxon>
        <taxon>Spermatophyta</taxon>
        <taxon>Magnoliopsida</taxon>
        <taxon>eudicotyledons</taxon>
        <taxon>Gunneridae</taxon>
        <taxon>Pentapetalae</taxon>
        <taxon>rosids</taxon>
        <taxon>malvids</taxon>
        <taxon>Malvales</taxon>
        <taxon>Malvaceae</taxon>
        <taxon>Malvoideae</taxon>
        <taxon>Gossypium</taxon>
    </lineage>
</organism>
<evidence type="ECO:0000313" key="2">
    <source>
        <dbReference type="Proteomes" id="UP000323506"/>
    </source>
</evidence>